<keyword evidence="2" id="KW-1185">Reference proteome</keyword>
<name>A0ABC8T082_9AQUA</name>
<dbReference type="AlphaFoldDB" id="A0ABC8T082"/>
<dbReference type="PANTHER" id="PTHR15002:SF0">
    <property type="entry name" value="RIBOSOMAL BIOGENESIS PROTEIN LAS1L"/>
    <property type="match status" value="1"/>
</dbReference>
<dbReference type="PANTHER" id="PTHR15002">
    <property type="entry name" value="RIBOSOMAL BIOGENESIS PROTEIN LAS1L"/>
    <property type="match status" value="1"/>
</dbReference>
<evidence type="ECO:0000313" key="1">
    <source>
        <dbReference type="EMBL" id="CAK9162799.1"/>
    </source>
</evidence>
<gene>
    <name evidence="1" type="ORF">ILEXP_LOCUS31765</name>
</gene>
<sequence>MESLLGFKEPTINDVMEHKTYGYKLVPWISWDEWDFVRESLFSSSPHSVASALQRIMAWRGRGCVPVVVEVTASLIEIQQKDPFFRVDLSEDGLQSEEMLVMLYSMAIMRLVNGVVEKTRKKTEVSIAEAADAIGIPRMLIDIRHEGSHRDLPSLRLVRLASVKALDWLKSYYWEPQQRTIQFQRSKPGDLTKEIKSKLHELTFALKAKQTTRSRSSIAKGKGVKCHEYLCGHNKFFSLMAGKQQFPKSVGSKKHIMKSVKKFIRLYYSFPAEVVSVLLEFLLKALDSSDLVELPMSSQDRHSTDNLHTLFNGWKPVIVKLSNQEPELLLTLLSAVIDLIETQEARKYEREGQHLLYEESTEFCKVKLSCLFGWLVHNLKQLKPTHQKSSAAETEVSSTKLNLPKDTLAQFLRKCLLVSSSDNHQLISSALNLANMMGNSPLAEKLNKLCKLGLSNRDTHEENSSLTSFESFLSQQEDSIRQAAAKLENIKLHRMKANYVKTTDGDMENRRMWAVAKSWNPCPIGMLPHSLRSSGHLPVLDCNDDCKIEKSSESIGHCEINHCSGKRGADCAIELLDESSVKKLKESEEGCESNGKEDMSPEGVKGQLLVGGVWKKVTEEELLAITSAVRILV</sequence>
<accession>A0ABC8T082</accession>
<dbReference type="EMBL" id="CAUOFW020003947">
    <property type="protein sequence ID" value="CAK9162799.1"/>
    <property type="molecule type" value="Genomic_DNA"/>
</dbReference>
<protein>
    <submittedName>
        <fullName evidence="1">Uncharacterized protein</fullName>
    </submittedName>
</protein>
<evidence type="ECO:0000313" key="2">
    <source>
        <dbReference type="Proteomes" id="UP001642360"/>
    </source>
</evidence>
<dbReference type="Proteomes" id="UP001642360">
    <property type="component" value="Unassembled WGS sequence"/>
</dbReference>
<organism evidence="1 2">
    <name type="scientific">Ilex paraguariensis</name>
    <name type="common">yerba mate</name>
    <dbReference type="NCBI Taxonomy" id="185542"/>
    <lineage>
        <taxon>Eukaryota</taxon>
        <taxon>Viridiplantae</taxon>
        <taxon>Streptophyta</taxon>
        <taxon>Embryophyta</taxon>
        <taxon>Tracheophyta</taxon>
        <taxon>Spermatophyta</taxon>
        <taxon>Magnoliopsida</taxon>
        <taxon>eudicotyledons</taxon>
        <taxon>Gunneridae</taxon>
        <taxon>Pentapetalae</taxon>
        <taxon>asterids</taxon>
        <taxon>campanulids</taxon>
        <taxon>Aquifoliales</taxon>
        <taxon>Aquifoliaceae</taxon>
        <taxon>Ilex</taxon>
    </lineage>
</organism>
<comment type="caution">
    <text evidence="1">The sequence shown here is derived from an EMBL/GenBank/DDBJ whole genome shotgun (WGS) entry which is preliminary data.</text>
</comment>
<dbReference type="Pfam" id="PF04031">
    <property type="entry name" value="Las1"/>
    <property type="match status" value="1"/>
</dbReference>
<proteinExistence type="predicted"/>
<dbReference type="InterPro" id="IPR007174">
    <property type="entry name" value="Las1"/>
</dbReference>
<reference evidence="1 2" key="1">
    <citation type="submission" date="2024-02" db="EMBL/GenBank/DDBJ databases">
        <authorList>
            <person name="Vignale AGUSTIN F."/>
            <person name="Sosa J E."/>
            <person name="Modenutti C."/>
        </authorList>
    </citation>
    <scope>NUCLEOTIDE SEQUENCE [LARGE SCALE GENOMIC DNA]</scope>
</reference>